<feature type="region of interest" description="Disordered" evidence="1">
    <location>
        <begin position="588"/>
        <end position="655"/>
    </location>
</feature>
<dbReference type="Proteomes" id="UP000827284">
    <property type="component" value="Unassembled WGS sequence"/>
</dbReference>
<feature type="compositionally biased region" description="Basic and acidic residues" evidence="1">
    <location>
        <begin position="867"/>
        <end position="877"/>
    </location>
</feature>
<feature type="compositionally biased region" description="Polar residues" evidence="1">
    <location>
        <begin position="48"/>
        <end position="58"/>
    </location>
</feature>
<dbReference type="PROSITE" id="PS00036">
    <property type="entry name" value="BZIP_BASIC"/>
    <property type="match status" value="1"/>
</dbReference>
<feature type="compositionally biased region" description="Low complexity" evidence="1">
    <location>
        <begin position="379"/>
        <end position="396"/>
    </location>
</feature>
<dbReference type="GO" id="GO:0045944">
    <property type="term" value="P:positive regulation of transcription by RNA polymerase II"/>
    <property type="evidence" value="ECO:0007669"/>
    <property type="project" value="TreeGrafter"/>
</dbReference>
<feature type="region of interest" description="Disordered" evidence="1">
    <location>
        <begin position="246"/>
        <end position="333"/>
    </location>
</feature>
<feature type="compositionally biased region" description="Basic and acidic residues" evidence="1">
    <location>
        <begin position="113"/>
        <end position="125"/>
    </location>
</feature>
<feature type="compositionally biased region" description="Low complexity" evidence="1">
    <location>
        <begin position="179"/>
        <end position="217"/>
    </location>
</feature>
<dbReference type="InterPro" id="IPR051647">
    <property type="entry name" value="Mediator_comp_sub12"/>
</dbReference>
<dbReference type="GO" id="GO:0003713">
    <property type="term" value="F:transcription coactivator activity"/>
    <property type="evidence" value="ECO:0007669"/>
    <property type="project" value="TreeGrafter"/>
</dbReference>
<feature type="compositionally biased region" description="Basic and acidic residues" evidence="1">
    <location>
        <begin position="25"/>
        <end position="40"/>
    </location>
</feature>
<feature type="compositionally biased region" description="Low complexity" evidence="1">
    <location>
        <begin position="323"/>
        <end position="333"/>
    </location>
</feature>
<comment type="caution">
    <text evidence="3">The sequence shown here is derived from an EMBL/GenBank/DDBJ whole genome shotgun (WGS) entry which is preliminary data.</text>
</comment>
<feature type="compositionally biased region" description="Pro residues" evidence="1">
    <location>
        <begin position="9"/>
        <end position="19"/>
    </location>
</feature>
<feature type="compositionally biased region" description="Low complexity" evidence="1">
    <location>
        <begin position="140"/>
        <end position="161"/>
    </location>
</feature>
<feature type="compositionally biased region" description="Polar residues" evidence="1">
    <location>
        <begin position="680"/>
        <end position="693"/>
    </location>
</feature>
<dbReference type="EMBL" id="BQFW01000011">
    <property type="protein sequence ID" value="GJJ75618.1"/>
    <property type="molecule type" value="Genomic_DNA"/>
</dbReference>
<dbReference type="PANTHER" id="PTHR46007:SF8">
    <property type="entry name" value="C2H2-TYPE DOMAIN-CONTAINING PROTEIN"/>
    <property type="match status" value="1"/>
</dbReference>
<evidence type="ECO:0000313" key="3">
    <source>
        <dbReference type="EMBL" id="GJJ75618.1"/>
    </source>
</evidence>
<feature type="region of interest" description="Disordered" evidence="1">
    <location>
        <begin position="680"/>
        <end position="877"/>
    </location>
</feature>
<dbReference type="InterPro" id="IPR004827">
    <property type="entry name" value="bZIP"/>
</dbReference>
<evidence type="ECO:0000256" key="1">
    <source>
        <dbReference type="SAM" id="MobiDB-lite"/>
    </source>
</evidence>
<reference evidence="3" key="2">
    <citation type="journal article" date="2022" name="Microbiol. Resour. Announc.">
        <title>Whole-Genome Sequence of Entomortierella parvispora E1425, a Mucoromycotan Fungus Associated with Burkholderiaceae-Related Endosymbiotic Bacteria.</title>
        <authorList>
            <person name="Herlambang A."/>
            <person name="Guo Y."/>
            <person name="Takashima Y."/>
            <person name="Narisawa K."/>
            <person name="Ohta H."/>
            <person name="Nishizawa T."/>
        </authorList>
    </citation>
    <scope>NUCLEOTIDE SEQUENCE</scope>
    <source>
        <strain evidence="3">E1425</strain>
    </source>
</reference>
<dbReference type="SUPFAM" id="SSF57959">
    <property type="entry name" value="Leucine zipper domain"/>
    <property type="match status" value="1"/>
</dbReference>
<feature type="compositionally biased region" description="Basic and acidic residues" evidence="1">
    <location>
        <begin position="425"/>
        <end position="437"/>
    </location>
</feature>
<feature type="compositionally biased region" description="Polar residues" evidence="1">
    <location>
        <begin position="602"/>
        <end position="612"/>
    </location>
</feature>
<accession>A0A9P3HFU6</accession>
<name>A0A9P3HFU6_9FUNG</name>
<sequence length="909" mass="98390">MQGSGVDPDPGPAPPPSLTLPPLSELDKVIRPDAGPDHRYPHNMPLMGSQSRSQSQLSDPHLHSSMHQRPHYSGSSSSGSIINGLPPQHPQQLQMQQQHGGGGHPYQYQPSGHESRPPYPHDQHSRHSSSVGSLPDLYMSSPSAPSTTTTSSLSRADSLSSMEYLQGAHPGHSRRHLPSAGDMSSTTTGSSAGSSYGPSRSSISGSGRGSVTGSVMSGNGGRSLHHHHYHSSMGLGRANLSAAIHHQQQQLQLQQQQHQQHAMTTASSNCSASAVSNQRSSAAGGKDGSVNGHGNNSNGTGTGNSKSTGSSAGSEQGRNSTKRAAQNRAAQRAFRQRKDLYVRELERKAELLQEAEGQILQLAARNHELEVTLARHQQHQQQQQQQQQQQSSSSSSGSPQPLSHDPNHHPSPTSGATVANGAASEADHRPAMTRDTNEFDEFEYDRFSRSTRDPHPHHGSRQEAPSSPSLPPRLLFNRHESTPDIRSAYTRGRESEYDRDSGRPLHQQHQQQQEHLGRRGSNNSADSGDDHYGPATGRSDPGPDYHGATTRDGSMDYGLASAPSHYNGVAHQQATMQAQERPSLYRISTEGGRLGPLDSPAHNGSHQPSSARSWHEDSHNLRSPPQASFSPLGGMVRDQAGGMAGSPKGETEYMMEDRLPEGRPPAAAALYEGIKKRQSEGSFNWTGPRNSIRSSHHPALSKQSSWSAFPSSSSPSSSKAMTGNGGPVHLPPLNSHFRDHPVDTEMQETQSPQVRHDAHAPYPLQHRGSASSLSGGRDAERRMSGSEAGSMGVSRMAMSDSPDMSSSDSSRFTSSAMSMRYPPQQQQQQQQLPPPQHPQGRSSYPQTPENEYPPTLHSNGSPGQFRKRPDDHGSEMEAVYEHYPQHHLHPQHHRGLAVHEAMETAMRSP</sequence>
<feature type="domain" description="BZIP" evidence="2">
    <location>
        <begin position="322"/>
        <end position="337"/>
    </location>
</feature>
<evidence type="ECO:0000259" key="2">
    <source>
        <dbReference type="PROSITE" id="PS00036"/>
    </source>
</evidence>
<dbReference type="AlphaFoldDB" id="A0A9P3HFU6"/>
<dbReference type="InterPro" id="IPR046347">
    <property type="entry name" value="bZIP_sf"/>
</dbReference>
<feature type="compositionally biased region" description="Low complexity" evidence="1">
    <location>
        <begin position="288"/>
        <end position="314"/>
    </location>
</feature>
<dbReference type="GO" id="GO:0016592">
    <property type="term" value="C:mediator complex"/>
    <property type="evidence" value="ECO:0007669"/>
    <property type="project" value="TreeGrafter"/>
</dbReference>
<feature type="compositionally biased region" description="Low complexity" evidence="1">
    <location>
        <begin position="701"/>
        <end position="720"/>
    </location>
</feature>
<feature type="compositionally biased region" description="Low complexity" evidence="1">
    <location>
        <begin position="73"/>
        <end position="98"/>
    </location>
</feature>
<keyword evidence="4" id="KW-1185">Reference proteome</keyword>
<feature type="compositionally biased region" description="Basic and acidic residues" evidence="1">
    <location>
        <begin position="444"/>
        <end position="456"/>
    </location>
</feature>
<feature type="compositionally biased region" description="Low complexity" evidence="1">
    <location>
        <begin position="246"/>
        <end position="277"/>
    </location>
</feature>
<feature type="region of interest" description="Disordered" evidence="1">
    <location>
        <begin position="372"/>
        <end position="563"/>
    </location>
</feature>
<feature type="compositionally biased region" description="Polar residues" evidence="1">
    <location>
        <begin position="840"/>
        <end position="849"/>
    </location>
</feature>
<gene>
    <name evidence="3" type="ORF">EMPS_07976</name>
</gene>
<feature type="region of interest" description="Disordered" evidence="1">
    <location>
        <begin position="1"/>
        <end position="229"/>
    </location>
</feature>
<dbReference type="Gene3D" id="1.20.5.170">
    <property type="match status" value="1"/>
</dbReference>
<feature type="compositionally biased region" description="Low complexity" evidence="1">
    <location>
        <begin position="794"/>
        <end position="831"/>
    </location>
</feature>
<reference evidence="3" key="1">
    <citation type="submission" date="2021-11" db="EMBL/GenBank/DDBJ databases">
        <authorList>
            <person name="Herlambang A."/>
            <person name="Guo Y."/>
            <person name="Takashima Y."/>
            <person name="Nishizawa T."/>
        </authorList>
    </citation>
    <scope>NUCLEOTIDE SEQUENCE</scope>
    <source>
        <strain evidence="3">E1425</strain>
    </source>
</reference>
<dbReference type="GO" id="GO:0003700">
    <property type="term" value="F:DNA-binding transcription factor activity"/>
    <property type="evidence" value="ECO:0007669"/>
    <property type="project" value="InterPro"/>
</dbReference>
<dbReference type="OrthoDB" id="2411555at2759"/>
<feature type="compositionally biased region" description="Basic and acidic residues" evidence="1">
    <location>
        <begin position="491"/>
        <end position="503"/>
    </location>
</feature>
<organism evidence="3 4">
    <name type="scientific">Entomortierella parvispora</name>
    <dbReference type="NCBI Taxonomy" id="205924"/>
    <lineage>
        <taxon>Eukaryota</taxon>
        <taxon>Fungi</taxon>
        <taxon>Fungi incertae sedis</taxon>
        <taxon>Mucoromycota</taxon>
        <taxon>Mortierellomycotina</taxon>
        <taxon>Mortierellomycetes</taxon>
        <taxon>Mortierellales</taxon>
        <taxon>Mortierellaceae</taxon>
        <taxon>Entomortierella</taxon>
    </lineage>
</organism>
<protein>
    <recommendedName>
        <fullName evidence="2">BZIP domain-containing protein</fullName>
    </recommendedName>
</protein>
<proteinExistence type="predicted"/>
<evidence type="ECO:0000313" key="4">
    <source>
        <dbReference type="Proteomes" id="UP000827284"/>
    </source>
</evidence>
<dbReference type="PANTHER" id="PTHR46007">
    <property type="entry name" value="MEDIATOR OF RNA POLYMERASE II TRANSCRIPTION SUBUNIT 12"/>
    <property type="match status" value="1"/>
</dbReference>